<sequence length="292" mass="31608">MDSDAAPPHTPIARRAAPVIKLLAAVCLRCSKRIGEGGEACNKACLKKCAYCARLKKNCNSVPPNFHRDMNALLRSRSRIAAAEDSKGEQLREAFTQARRSYVANVEAFVRQAAKHGGRRRPQGDKIQLLQVEATNRVAAALEGILDIVRQQSGLAPLGDLDAPTDVDKEMADHGNDKVADHVDDEVADHGNDKVANRVDDVPSSGGLLMPTPKRKSKAKAKEKGKAKAKEKGKAKAKEKGKAKAKEKGKAKARDGRRRPMEATEDKDSEPVLSLRCPARSRKAGGCASRRI</sequence>
<dbReference type="AlphaFoldDB" id="A0A6A5SN09"/>
<feature type="compositionally biased region" description="Basic and acidic residues" evidence="1">
    <location>
        <begin position="189"/>
        <end position="201"/>
    </location>
</feature>
<feature type="compositionally biased region" description="Basic and acidic residues" evidence="1">
    <location>
        <begin position="220"/>
        <end position="270"/>
    </location>
</feature>
<gene>
    <name evidence="2" type="ORF">EJ02DRAFT_512756</name>
</gene>
<accession>A0A6A5SN09</accession>
<protein>
    <submittedName>
        <fullName evidence="2">Uncharacterized protein</fullName>
    </submittedName>
</protein>
<feature type="region of interest" description="Disordered" evidence="1">
    <location>
        <begin position="189"/>
        <end position="292"/>
    </location>
</feature>
<evidence type="ECO:0000256" key="1">
    <source>
        <dbReference type="SAM" id="MobiDB-lite"/>
    </source>
</evidence>
<proteinExistence type="predicted"/>
<name>A0A6A5SN09_9PLEO</name>
<reference evidence="2" key="1">
    <citation type="journal article" date="2020" name="Stud. Mycol.">
        <title>101 Dothideomycetes genomes: a test case for predicting lifestyles and emergence of pathogens.</title>
        <authorList>
            <person name="Haridas S."/>
            <person name="Albert R."/>
            <person name="Binder M."/>
            <person name="Bloem J."/>
            <person name="Labutti K."/>
            <person name="Salamov A."/>
            <person name="Andreopoulos B."/>
            <person name="Baker S."/>
            <person name="Barry K."/>
            <person name="Bills G."/>
            <person name="Bluhm B."/>
            <person name="Cannon C."/>
            <person name="Castanera R."/>
            <person name="Culley D."/>
            <person name="Daum C."/>
            <person name="Ezra D."/>
            <person name="Gonzalez J."/>
            <person name="Henrissat B."/>
            <person name="Kuo A."/>
            <person name="Liang C."/>
            <person name="Lipzen A."/>
            <person name="Lutzoni F."/>
            <person name="Magnuson J."/>
            <person name="Mondo S."/>
            <person name="Nolan M."/>
            <person name="Ohm R."/>
            <person name="Pangilinan J."/>
            <person name="Park H.-J."/>
            <person name="Ramirez L."/>
            <person name="Alfaro M."/>
            <person name="Sun H."/>
            <person name="Tritt A."/>
            <person name="Yoshinaga Y."/>
            <person name="Zwiers L.-H."/>
            <person name="Turgeon B."/>
            <person name="Goodwin S."/>
            <person name="Spatafora J."/>
            <person name="Crous P."/>
            <person name="Grigoriev I."/>
        </authorList>
    </citation>
    <scope>NUCLEOTIDE SEQUENCE</scope>
    <source>
        <strain evidence="2">CBS 161.51</strain>
    </source>
</reference>
<dbReference type="OrthoDB" id="3945052at2759"/>
<dbReference type="EMBL" id="ML976054">
    <property type="protein sequence ID" value="KAF1941028.1"/>
    <property type="molecule type" value="Genomic_DNA"/>
</dbReference>
<organism evidence="2 3">
    <name type="scientific">Clathrospora elynae</name>
    <dbReference type="NCBI Taxonomy" id="706981"/>
    <lineage>
        <taxon>Eukaryota</taxon>
        <taxon>Fungi</taxon>
        <taxon>Dikarya</taxon>
        <taxon>Ascomycota</taxon>
        <taxon>Pezizomycotina</taxon>
        <taxon>Dothideomycetes</taxon>
        <taxon>Pleosporomycetidae</taxon>
        <taxon>Pleosporales</taxon>
        <taxon>Diademaceae</taxon>
        <taxon>Clathrospora</taxon>
    </lineage>
</organism>
<evidence type="ECO:0000313" key="2">
    <source>
        <dbReference type="EMBL" id="KAF1941028.1"/>
    </source>
</evidence>
<dbReference type="Proteomes" id="UP000800038">
    <property type="component" value="Unassembled WGS sequence"/>
</dbReference>
<evidence type="ECO:0000313" key="3">
    <source>
        <dbReference type="Proteomes" id="UP000800038"/>
    </source>
</evidence>
<keyword evidence="3" id="KW-1185">Reference proteome</keyword>